<proteinExistence type="predicted"/>
<name>V7B4G4_PHAVU</name>
<reference evidence="2" key="1">
    <citation type="journal article" date="2014" name="Nat. Genet.">
        <title>A reference genome for common bean and genome-wide analysis of dual domestications.</title>
        <authorList>
            <person name="Schmutz J."/>
            <person name="McClean P.E."/>
            <person name="Mamidi S."/>
            <person name="Wu G.A."/>
            <person name="Cannon S.B."/>
            <person name="Grimwood J."/>
            <person name="Jenkins J."/>
            <person name="Shu S."/>
            <person name="Song Q."/>
            <person name="Chavarro C."/>
            <person name="Torres-Torres M."/>
            <person name="Geffroy V."/>
            <person name="Moghaddam S.M."/>
            <person name="Gao D."/>
            <person name="Abernathy B."/>
            <person name="Barry K."/>
            <person name="Blair M."/>
            <person name="Brick M.A."/>
            <person name="Chovatia M."/>
            <person name="Gepts P."/>
            <person name="Goodstein D.M."/>
            <person name="Gonzales M."/>
            <person name="Hellsten U."/>
            <person name="Hyten D.L."/>
            <person name="Jia G."/>
            <person name="Kelly J.D."/>
            <person name="Kudrna D."/>
            <person name="Lee R."/>
            <person name="Richard M.M."/>
            <person name="Miklas P.N."/>
            <person name="Osorno J.M."/>
            <person name="Rodrigues J."/>
            <person name="Thareau V."/>
            <person name="Urrea C.A."/>
            <person name="Wang M."/>
            <person name="Yu Y."/>
            <person name="Zhang M."/>
            <person name="Wing R.A."/>
            <person name="Cregan P.B."/>
            <person name="Rokhsar D.S."/>
            <person name="Jackson S.A."/>
        </authorList>
    </citation>
    <scope>NUCLEOTIDE SEQUENCE [LARGE SCALE GENOMIC DNA]</scope>
    <source>
        <strain evidence="2">cv. G19833</strain>
    </source>
</reference>
<dbReference type="Proteomes" id="UP000000226">
    <property type="component" value="Chromosome 8"/>
</dbReference>
<sequence length="113" mass="12991">MTQEESNNDCGHMATTYHLHLIPYACDPMNLNAIFNKLFIVCATGKATKPRSIYSKTIFVSECCPPNIYPARRFPRKNIRNMQLTNIMFIDYNLGCSFSIRITLKWSSSIPSY</sequence>
<gene>
    <name evidence="1" type="ORF">PHAVU_008G142600g</name>
</gene>
<keyword evidence="2" id="KW-1185">Reference proteome</keyword>
<accession>V7B4G4</accession>
<dbReference type="EMBL" id="CM002295">
    <property type="protein sequence ID" value="ESW12787.1"/>
    <property type="molecule type" value="Genomic_DNA"/>
</dbReference>
<dbReference type="Gramene" id="ESW12787">
    <property type="protein sequence ID" value="ESW12787"/>
    <property type="gene ID" value="PHAVU_008G142600g"/>
</dbReference>
<evidence type="ECO:0000313" key="2">
    <source>
        <dbReference type="Proteomes" id="UP000000226"/>
    </source>
</evidence>
<evidence type="ECO:0000313" key="1">
    <source>
        <dbReference type="EMBL" id="ESW12787.1"/>
    </source>
</evidence>
<organism evidence="1 2">
    <name type="scientific">Phaseolus vulgaris</name>
    <name type="common">Kidney bean</name>
    <name type="synonym">French bean</name>
    <dbReference type="NCBI Taxonomy" id="3885"/>
    <lineage>
        <taxon>Eukaryota</taxon>
        <taxon>Viridiplantae</taxon>
        <taxon>Streptophyta</taxon>
        <taxon>Embryophyta</taxon>
        <taxon>Tracheophyta</taxon>
        <taxon>Spermatophyta</taxon>
        <taxon>Magnoliopsida</taxon>
        <taxon>eudicotyledons</taxon>
        <taxon>Gunneridae</taxon>
        <taxon>Pentapetalae</taxon>
        <taxon>rosids</taxon>
        <taxon>fabids</taxon>
        <taxon>Fabales</taxon>
        <taxon>Fabaceae</taxon>
        <taxon>Papilionoideae</taxon>
        <taxon>50 kb inversion clade</taxon>
        <taxon>NPAAA clade</taxon>
        <taxon>indigoferoid/millettioid clade</taxon>
        <taxon>Phaseoleae</taxon>
        <taxon>Phaseolus</taxon>
    </lineage>
</organism>
<dbReference type="AlphaFoldDB" id="V7B4G4"/>
<protein>
    <submittedName>
        <fullName evidence="1">Uncharacterized protein</fullName>
    </submittedName>
</protein>